<dbReference type="SUPFAM" id="SSF88659">
    <property type="entry name" value="Sigma3 and sigma4 domains of RNA polymerase sigma factors"/>
    <property type="match status" value="1"/>
</dbReference>
<accession>A0A7X6BJC2</accession>
<organism evidence="7 9">
    <name type="scientific">Butyricimonas paravirosa</name>
    <dbReference type="NCBI Taxonomy" id="1472417"/>
    <lineage>
        <taxon>Bacteria</taxon>
        <taxon>Pseudomonadati</taxon>
        <taxon>Bacteroidota</taxon>
        <taxon>Bacteroidia</taxon>
        <taxon>Bacteroidales</taxon>
        <taxon>Odoribacteraceae</taxon>
        <taxon>Butyricimonas</taxon>
    </lineage>
</organism>
<dbReference type="EMBL" id="CP043839">
    <property type="protein sequence ID" value="WOF10783.1"/>
    <property type="molecule type" value="Genomic_DNA"/>
</dbReference>
<dbReference type="Pfam" id="PF08281">
    <property type="entry name" value="Sigma70_r4_2"/>
    <property type="match status" value="1"/>
</dbReference>
<gene>
    <name evidence="8" type="ORF">F1644_00175</name>
    <name evidence="7" type="ORF">GGR15_001069</name>
</gene>
<dbReference type="PANTHER" id="PTHR43133:SF46">
    <property type="entry name" value="RNA POLYMERASE SIGMA-70 FACTOR ECF SUBFAMILY"/>
    <property type="match status" value="1"/>
</dbReference>
<dbReference type="Pfam" id="PF04542">
    <property type="entry name" value="Sigma70_r2"/>
    <property type="match status" value="1"/>
</dbReference>
<dbReference type="GO" id="GO:0016987">
    <property type="term" value="F:sigma factor activity"/>
    <property type="evidence" value="ECO:0007669"/>
    <property type="project" value="UniProtKB-KW"/>
</dbReference>
<evidence type="ECO:0000259" key="5">
    <source>
        <dbReference type="Pfam" id="PF04542"/>
    </source>
</evidence>
<dbReference type="InterPro" id="IPR000792">
    <property type="entry name" value="Tscrpt_reg_LuxR_C"/>
</dbReference>
<evidence type="ECO:0000256" key="4">
    <source>
        <dbReference type="ARBA" id="ARBA00023163"/>
    </source>
</evidence>
<reference evidence="8 10" key="1">
    <citation type="submission" date="2019-09" db="EMBL/GenBank/DDBJ databases">
        <title>Butyricimonas paravirosa DSM 105722 (=214-4 = JCM 18677 = CCUG 65563).</title>
        <authorList>
            <person name="Le Roy T."/>
            <person name="Cani P.D."/>
        </authorList>
    </citation>
    <scope>NUCLEOTIDE SEQUENCE [LARGE SCALE GENOMIC DNA]</scope>
    <source>
        <strain evidence="8 10">DSM 105722</strain>
    </source>
</reference>
<dbReference type="PANTHER" id="PTHR43133">
    <property type="entry name" value="RNA POLYMERASE ECF-TYPE SIGMA FACTO"/>
    <property type="match status" value="1"/>
</dbReference>
<feature type="domain" description="RNA polymerase sigma factor 70 region 4 type 2" evidence="6">
    <location>
        <begin position="106"/>
        <end position="157"/>
    </location>
</feature>
<dbReference type="NCBIfam" id="TIGR02937">
    <property type="entry name" value="sigma70-ECF"/>
    <property type="match status" value="1"/>
</dbReference>
<dbReference type="AlphaFoldDB" id="A0A7X6BJC2"/>
<evidence type="ECO:0000313" key="7">
    <source>
        <dbReference type="EMBL" id="NJC17458.1"/>
    </source>
</evidence>
<dbReference type="Gene3D" id="1.10.1740.10">
    <property type="match status" value="1"/>
</dbReference>
<evidence type="ECO:0000256" key="2">
    <source>
        <dbReference type="ARBA" id="ARBA00023015"/>
    </source>
</evidence>
<keyword evidence="4" id="KW-0804">Transcription</keyword>
<dbReference type="InterPro" id="IPR013249">
    <property type="entry name" value="RNA_pol_sigma70_r4_t2"/>
</dbReference>
<dbReference type="InterPro" id="IPR007627">
    <property type="entry name" value="RNA_pol_sigma70_r2"/>
</dbReference>
<dbReference type="Proteomes" id="UP000576368">
    <property type="component" value="Unassembled WGS sequence"/>
</dbReference>
<dbReference type="Gene3D" id="1.10.10.10">
    <property type="entry name" value="Winged helix-like DNA-binding domain superfamily/Winged helix DNA-binding domain"/>
    <property type="match status" value="1"/>
</dbReference>
<evidence type="ECO:0000256" key="3">
    <source>
        <dbReference type="ARBA" id="ARBA00023082"/>
    </source>
</evidence>
<proteinExistence type="inferred from homology"/>
<evidence type="ECO:0000313" key="10">
    <source>
        <dbReference type="Proteomes" id="UP001302374"/>
    </source>
</evidence>
<dbReference type="InterPro" id="IPR036388">
    <property type="entry name" value="WH-like_DNA-bd_sf"/>
</dbReference>
<protein>
    <submittedName>
        <fullName evidence="7">RNA polymerase sigma-70 factor (ECF subfamily)</fullName>
    </submittedName>
    <submittedName>
        <fullName evidence="8">Sigma-70 family RNA polymerase sigma factor</fullName>
    </submittedName>
</protein>
<dbReference type="GO" id="GO:0003677">
    <property type="term" value="F:DNA binding"/>
    <property type="evidence" value="ECO:0007669"/>
    <property type="project" value="InterPro"/>
</dbReference>
<evidence type="ECO:0000313" key="8">
    <source>
        <dbReference type="EMBL" id="WOF10783.1"/>
    </source>
</evidence>
<keyword evidence="10" id="KW-1185">Reference proteome</keyword>
<dbReference type="InterPro" id="IPR039425">
    <property type="entry name" value="RNA_pol_sigma-70-like"/>
</dbReference>
<dbReference type="SUPFAM" id="SSF88946">
    <property type="entry name" value="Sigma2 domain of RNA polymerase sigma factors"/>
    <property type="match status" value="1"/>
</dbReference>
<feature type="domain" description="RNA polymerase sigma-70 region 2" evidence="5">
    <location>
        <begin position="11"/>
        <end position="73"/>
    </location>
</feature>
<dbReference type="InterPro" id="IPR013325">
    <property type="entry name" value="RNA_pol_sigma_r2"/>
</dbReference>
<dbReference type="InterPro" id="IPR014284">
    <property type="entry name" value="RNA_pol_sigma-70_dom"/>
</dbReference>
<keyword evidence="2" id="KW-0805">Transcription regulation</keyword>
<evidence type="ECO:0000259" key="6">
    <source>
        <dbReference type="Pfam" id="PF08281"/>
    </source>
</evidence>
<name>A0A7X6BJC2_9BACT</name>
<reference evidence="7 9" key="2">
    <citation type="submission" date="2020-03" db="EMBL/GenBank/DDBJ databases">
        <title>Genomic Encyclopedia of Type Strains, Phase IV (KMG-IV): sequencing the most valuable type-strain genomes for metagenomic binning, comparative biology and taxonomic classification.</title>
        <authorList>
            <person name="Goeker M."/>
        </authorList>
    </citation>
    <scope>NUCLEOTIDE SEQUENCE [LARGE SCALE GENOMIC DNA]</scope>
    <source>
        <strain evidence="7 9">DSM 105722</strain>
    </source>
</reference>
<evidence type="ECO:0000313" key="9">
    <source>
        <dbReference type="Proteomes" id="UP000576368"/>
    </source>
</evidence>
<dbReference type="RefSeq" id="WP_118302570.1">
    <property type="nucleotide sequence ID" value="NZ_BMPA01000003.1"/>
</dbReference>
<dbReference type="Proteomes" id="UP001302374">
    <property type="component" value="Chromosome"/>
</dbReference>
<dbReference type="GO" id="GO:0006352">
    <property type="term" value="P:DNA-templated transcription initiation"/>
    <property type="evidence" value="ECO:0007669"/>
    <property type="project" value="InterPro"/>
</dbReference>
<dbReference type="PRINTS" id="PR00038">
    <property type="entry name" value="HTHLUXR"/>
</dbReference>
<dbReference type="EMBL" id="JAATLI010000003">
    <property type="protein sequence ID" value="NJC17458.1"/>
    <property type="molecule type" value="Genomic_DNA"/>
</dbReference>
<evidence type="ECO:0000256" key="1">
    <source>
        <dbReference type="ARBA" id="ARBA00010641"/>
    </source>
</evidence>
<sequence length="183" mass="21564">MDKQNFKLFFLKYFDPVYQFSRKYTDDAAIAHDIAQDAFIKVYEKRMDFDAIEKAKSFVYTTARNLCLNHLKHLKIEHEYSRSFLLNETEEQQFFFEEVTYQETLRVLYNAIDKLPPQTKEIILIGLDGKDNNEIAATLNISVNTVKTLKKNAYKTLRELLVDHKAMLLLVILTGDKEEFISY</sequence>
<dbReference type="GeneID" id="86889670"/>
<dbReference type="InterPro" id="IPR013324">
    <property type="entry name" value="RNA_pol_sigma_r3/r4-like"/>
</dbReference>
<keyword evidence="3" id="KW-0731">Sigma factor</keyword>
<comment type="similarity">
    <text evidence="1">Belongs to the sigma-70 factor family. ECF subfamily.</text>
</comment>